<gene>
    <name evidence="3" type="ORF">BOX17_12425</name>
</gene>
<keyword evidence="2" id="KW-1133">Transmembrane helix</keyword>
<protein>
    <submittedName>
        <fullName evidence="3">Uncharacterized protein</fullName>
    </submittedName>
</protein>
<feature type="region of interest" description="Disordered" evidence="1">
    <location>
        <begin position="103"/>
        <end position="136"/>
    </location>
</feature>
<evidence type="ECO:0000256" key="1">
    <source>
        <dbReference type="SAM" id="MobiDB-lite"/>
    </source>
</evidence>
<dbReference type="AlphaFoldDB" id="A0A1J0VI33"/>
<keyword evidence="2" id="KW-0812">Transmembrane</keyword>
<feature type="transmembrane region" description="Helical" evidence="2">
    <location>
        <begin position="33"/>
        <end position="54"/>
    </location>
</feature>
<dbReference type="KEGG" id="hsi:BOX17_12425"/>
<evidence type="ECO:0000313" key="4">
    <source>
        <dbReference type="Proteomes" id="UP000181985"/>
    </source>
</evidence>
<organism evidence="3 4">
    <name type="scientific">Halomonas aestuarii</name>
    <dbReference type="NCBI Taxonomy" id="1897729"/>
    <lineage>
        <taxon>Bacteria</taxon>
        <taxon>Pseudomonadati</taxon>
        <taxon>Pseudomonadota</taxon>
        <taxon>Gammaproteobacteria</taxon>
        <taxon>Oceanospirillales</taxon>
        <taxon>Halomonadaceae</taxon>
        <taxon>Halomonas</taxon>
    </lineage>
</organism>
<sequence>MDHHARTEHAIDPTTMSHRDDQPLLPDMERRRFIRLAGGLLLITATTVVLVSPLRAEVMVPKDNARGKPFAGRARRRDRKARGLDRQDWNDMSFIEQVELHPRKGGRRLRYPKPVASSRGMGTQPPDLRRRLEGSR</sequence>
<dbReference type="EMBL" id="CP018139">
    <property type="protein sequence ID" value="APE31689.1"/>
    <property type="molecule type" value="Genomic_DNA"/>
</dbReference>
<proteinExistence type="predicted"/>
<keyword evidence="4" id="KW-1185">Reference proteome</keyword>
<feature type="compositionally biased region" description="Basic and acidic residues" evidence="1">
    <location>
        <begin position="127"/>
        <end position="136"/>
    </location>
</feature>
<keyword evidence="2" id="KW-0472">Membrane</keyword>
<reference evidence="4" key="1">
    <citation type="submission" date="2016-11" db="EMBL/GenBank/DDBJ databases">
        <title>Halolamina sediminis sp. nov., an extremely halophilic archaeon isolated from solar salt.</title>
        <authorList>
            <person name="Koh H.-W."/>
            <person name="Rani S."/>
            <person name="Park S.-J."/>
        </authorList>
    </citation>
    <scope>NUCLEOTIDE SEQUENCE [LARGE SCALE GENOMIC DNA]</scope>
    <source>
        <strain evidence="4">Hb3</strain>
    </source>
</reference>
<dbReference type="Proteomes" id="UP000181985">
    <property type="component" value="Chromosome"/>
</dbReference>
<feature type="region of interest" description="Disordered" evidence="1">
    <location>
        <begin position="64"/>
        <end position="86"/>
    </location>
</feature>
<accession>A0A1J0VI33</accession>
<evidence type="ECO:0000256" key="2">
    <source>
        <dbReference type="SAM" id="Phobius"/>
    </source>
</evidence>
<feature type="region of interest" description="Disordered" evidence="1">
    <location>
        <begin position="1"/>
        <end position="23"/>
    </location>
</feature>
<dbReference type="RefSeq" id="WP_071945066.1">
    <property type="nucleotide sequence ID" value="NZ_CP018139.1"/>
</dbReference>
<evidence type="ECO:0000313" key="3">
    <source>
        <dbReference type="EMBL" id="APE31689.1"/>
    </source>
</evidence>
<name>A0A1J0VI33_9GAMM</name>